<dbReference type="InterPro" id="IPR033139">
    <property type="entry name" value="Caspase_cys_AS"/>
</dbReference>
<evidence type="ECO:0000256" key="5">
    <source>
        <dbReference type="ARBA" id="ARBA00022807"/>
    </source>
</evidence>
<gene>
    <name evidence="11" type="ORF">E5288_WYG015522</name>
</gene>
<protein>
    <recommendedName>
        <fullName evidence="13">Caspase-7</fullName>
    </recommendedName>
</protein>
<comment type="similarity">
    <text evidence="1 7">Belongs to the peptidase C14A family.</text>
</comment>
<evidence type="ECO:0000256" key="4">
    <source>
        <dbReference type="ARBA" id="ARBA00022801"/>
    </source>
</evidence>
<keyword evidence="6" id="KW-0865">Zymogen</keyword>
<dbReference type="PANTHER" id="PTHR10454">
    <property type="entry name" value="CASPASE"/>
    <property type="match status" value="1"/>
</dbReference>
<dbReference type="PROSITE" id="PS50207">
    <property type="entry name" value="CASPASE_P10"/>
    <property type="match status" value="1"/>
</dbReference>
<dbReference type="GO" id="GO:0097194">
    <property type="term" value="P:execution phase of apoptosis"/>
    <property type="evidence" value="ECO:0007669"/>
    <property type="project" value="TreeGrafter"/>
</dbReference>
<dbReference type="InterPro" id="IPR001309">
    <property type="entry name" value="Pept_C14_p20"/>
</dbReference>
<dbReference type="GO" id="GO:0004197">
    <property type="term" value="F:cysteine-type endopeptidase activity"/>
    <property type="evidence" value="ECO:0007669"/>
    <property type="project" value="InterPro"/>
</dbReference>
<reference evidence="11" key="1">
    <citation type="submission" date="2019-10" db="EMBL/GenBank/DDBJ databases">
        <title>The sequence and de novo assembly of the wild yak genome.</title>
        <authorList>
            <person name="Liu Y."/>
        </authorList>
    </citation>
    <scope>NUCLEOTIDE SEQUENCE [LARGE SCALE GENOMIC DNA]</scope>
    <source>
        <strain evidence="11">WY2019</strain>
    </source>
</reference>
<feature type="domain" description="Caspase family p20" evidence="10">
    <location>
        <begin position="153"/>
        <end position="277"/>
    </location>
</feature>
<dbReference type="InterPro" id="IPR002398">
    <property type="entry name" value="Pept_C14"/>
</dbReference>
<proteinExistence type="inferred from homology"/>
<keyword evidence="2" id="KW-0645">Protease</keyword>
<dbReference type="GO" id="GO:0043525">
    <property type="term" value="P:positive regulation of neuron apoptotic process"/>
    <property type="evidence" value="ECO:0007669"/>
    <property type="project" value="TreeGrafter"/>
</dbReference>
<dbReference type="Gene3D" id="3.40.50.1460">
    <property type="match status" value="1"/>
</dbReference>
<evidence type="ECO:0000259" key="9">
    <source>
        <dbReference type="PROSITE" id="PS50207"/>
    </source>
</evidence>
<dbReference type="SMART" id="SM00115">
    <property type="entry name" value="CASc"/>
    <property type="match status" value="1"/>
</dbReference>
<dbReference type="FunFam" id="3.40.50.1460:FF:000001">
    <property type="entry name" value="Caspase-3 preproprotein"/>
    <property type="match status" value="1"/>
</dbReference>
<evidence type="ECO:0000313" key="12">
    <source>
        <dbReference type="Proteomes" id="UP000322234"/>
    </source>
</evidence>
<evidence type="ECO:0000313" key="11">
    <source>
        <dbReference type="EMBL" id="MXQ91338.1"/>
    </source>
</evidence>
<dbReference type="PROSITE" id="PS01121">
    <property type="entry name" value="CASPASE_HIS"/>
    <property type="match status" value="1"/>
</dbReference>
<dbReference type="InterPro" id="IPR002138">
    <property type="entry name" value="Pept_C14_p10"/>
</dbReference>
<name>A0A6B0RMJ9_9CETA</name>
<keyword evidence="4" id="KW-0378">Hydrolase</keyword>
<evidence type="ECO:0000259" key="10">
    <source>
        <dbReference type="PROSITE" id="PS50208"/>
    </source>
</evidence>
<dbReference type="InterPro" id="IPR029030">
    <property type="entry name" value="Caspase-like_dom_sf"/>
</dbReference>
<dbReference type="InterPro" id="IPR015917">
    <property type="entry name" value="Pept_C14A"/>
</dbReference>
<dbReference type="SUPFAM" id="SSF52129">
    <property type="entry name" value="Caspase-like"/>
    <property type="match status" value="1"/>
</dbReference>
<dbReference type="PROSITE" id="PS50208">
    <property type="entry name" value="CASPASE_P20"/>
    <property type="match status" value="1"/>
</dbReference>
<evidence type="ECO:0000256" key="1">
    <source>
        <dbReference type="ARBA" id="ARBA00010134"/>
    </source>
</evidence>
<feature type="domain" description="Caspase family p10" evidence="9">
    <location>
        <begin position="296"/>
        <end position="388"/>
    </location>
</feature>
<dbReference type="InterPro" id="IPR016129">
    <property type="entry name" value="Caspase_his_AS"/>
</dbReference>
<dbReference type="InterPro" id="IPR011600">
    <property type="entry name" value="Pept_C14_caspase"/>
</dbReference>
<dbReference type="CDD" id="cd00032">
    <property type="entry name" value="CASc"/>
    <property type="match status" value="1"/>
</dbReference>
<dbReference type="Pfam" id="PF00656">
    <property type="entry name" value="Peptidase_C14"/>
    <property type="match status" value="1"/>
</dbReference>
<dbReference type="PROSITE" id="PS01122">
    <property type="entry name" value="CASPASE_CYS"/>
    <property type="match status" value="1"/>
</dbReference>
<evidence type="ECO:0000256" key="7">
    <source>
        <dbReference type="RuleBase" id="RU003971"/>
    </source>
</evidence>
<dbReference type="EMBL" id="VBQZ03000070">
    <property type="protein sequence ID" value="MXQ91338.1"/>
    <property type="molecule type" value="Genomic_DNA"/>
</dbReference>
<feature type="region of interest" description="Disordered" evidence="8">
    <location>
        <begin position="32"/>
        <end position="52"/>
    </location>
</feature>
<dbReference type="GO" id="GO:0005737">
    <property type="term" value="C:cytoplasm"/>
    <property type="evidence" value="ECO:0007669"/>
    <property type="project" value="TreeGrafter"/>
</dbReference>
<keyword evidence="12" id="KW-1185">Reference proteome</keyword>
<dbReference type="PANTHER" id="PTHR10454:SF31">
    <property type="entry name" value="CASPASE-7"/>
    <property type="match status" value="1"/>
</dbReference>
<keyword evidence="3" id="KW-0053">Apoptosis</keyword>
<dbReference type="Proteomes" id="UP000322234">
    <property type="component" value="Unassembled WGS sequence"/>
</dbReference>
<evidence type="ECO:0000256" key="8">
    <source>
        <dbReference type="SAM" id="MobiDB-lite"/>
    </source>
</evidence>
<evidence type="ECO:0000256" key="6">
    <source>
        <dbReference type="ARBA" id="ARBA00023145"/>
    </source>
</evidence>
<organism evidence="11 12">
    <name type="scientific">Bos mutus</name>
    <name type="common">wild yak</name>
    <dbReference type="NCBI Taxonomy" id="72004"/>
    <lineage>
        <taxon>Eukaryota</taxon>
        <taxon>Metazoa</taxon>
        <taxon>Chordata</taxon>
        <taxon>Craniata</taxon>
        <taxon>Vertebrata</taxon>
        <taxon>Euteleostomi</taxon>
        <taxon>Mammalia</taxon>
        <taxon>Eutheria</taxon>
        <taxon>Laurasiatheria</taxon>
        <taxon>Artiodactyla</taxon>
        <taxon>Ruminantia</taxon>
        <taxon>Pecora</taxon>
        <taxon>Bovidae</taxon>
        <taxon>Bovinae</taxon>
        <taxon>Bos</taxon>
    </lineage>
</organism>
<sequence length="388" mass="43722">MQPRPVRVQPRATPPPVTLELLVSISFKPPQTLAAERRRRTPSPAVRSPWERSSQRDKDFAFFAAVYPDSGGKPEVELALEHLNELLMADEQGHIVEQGAEDPANNDTVDAKPDRSSFVSSIFSKKKKNDSGKSVNIPRDRVPTYQYNMNFEKVGKCIIINNKNFDRITGMGVRNGTDKDAEALFKCFRSLGFDVSVYNDCSCAKMQDLLKKASEEDHRNSACFACILLSHGEENLIYGTDGKTAIKDLTAHFRGDRCKTLLEKPKLFFIQACRGTELDDGIQADSGPINDTDANPRYKIPVEADFLFAYSTVPGYYSWRNPGSGSWFVQALCSILNEHGKSLEILQILTRVNDRVARHFESQSDDPRFHEKKQIPCVVSMLTKELYF</sequence>
<dbReference type="PRINTS" id="PR00376">
    <property type="entry name" value="IL1BCENZYME"/>
</dbReference>
<evidence type="ECO:0000256" key="3">
    <source>
        <dbReference type="ARBA" id="ARBA00022703"/>
    </source>
</evidence>
<evidence type="ECO:0008006" key="13">
    <source>
        <dbReference type="Google" id="ProtNLM"/>
    </source>
</evidence>
<evidence type="ECO:0000256" key="2">
    <source>
        <dbReference type="ARBA" id="ARBA00022670"/>
    </source>
</evidence>
<dbReference type="AlphaFoldDB" id="A0A6B0RMJ9"/>
<accession>A0A6B0RMJ9</accession>
<keyword evidence="5" id="KW-0788">Thiol protease</keyword>
<comment type="caution">
    <text evidence="11">The sequence shown here is derived from an EMBL/GenBank/DDBJ whole genome shotgun (WGS) entry which is preliminary data.</text>
</comment>
<dbReference type="GO" id="GO:0006508">
    <property type="term" value="P:proteolysis"/>
    <property type="evidence" value="ECO:0007669"/>
    <property type="project" value="UniProtKB-KW"/>
</dbReference>